<protein>
    <submittedName>
        <fullName evidence="1">Uncharacterized protein</fullName>
    </submittedName>
</protein>
<accession>A0A949N8D5</accession>
<keyword evidence="2" id="KW-1185">Reference proteome</keyword>
<organism evidence="1 2">
    <name type="scientific">Streptomyces tardus</name>
    <dbReference type="NCBI Taxonomy" id="2780544"/>
    <lineage>
        <taxon>Bacteria</taxon>
        <taxon>Bacillati</taxon>
        <taxon>Actinomycetota</taxon>
        <taxon>Actinomycetes</taxon>
        <taxon>Kitasatosporales</taxon>
        <taxon>Streptomycetaceae</taxon>
        <taxon>Streptomyces</taxon>
    </lineage>
</organism>
<dbReference type="EMBL" id="JAELVF020000001">
    <property type="protein sequence ID" value="MBU7598431.1"/>
    <property type="molecule type" value="Genomic_DNA"/>
</dbReference>
<dbReference type="RefSeq" id="WP_211042340.1">
    <property type="nucleotide sequence ID" value="NZ_JAELVF020000001.1"/>
</dbReference>
<reference evidence="1" key="1">
    <citation type="submission" date="2021-06" db="EMBL/GenBank/DDBJ databases">
        <title>Sequencing of actinobacteria type strains.</title>
        <authorList>
            <person name="Nguyen G.-S."/>
            <person name="Wentzel A."/>
        </authorList>
    </citation>
    <scope>NUCLEOTIDE SEQUENCE</scope>
    <source>
        <strain evidence="1">P38-E01</strain>
    </source>
</reference>
<dbReference type="AlphaFoldDB" id="A0A949N8D5"/>
<proteinExistence type="predicted"/>
<comment type="caution">
    <text evidence="1">The sequence shown here is derived from an EMBL/GenBank/DDBJ whole genome shotgun (WGS) entry which is preliminary data.</text>
</comment>
<gene>
    <name evidence="1" type="ORF">JGS22_012600</name>
</gene>
<sequence>MDAITAVIAVAGTLAGGVLSHLLQSRATAAANRETRDERRREERLEACVRYAAAVYDCRRMMSYRWYRSNGRGGSEDPSEVSSQAFDVRTTMMERLTRVQLLVDDDELRAAADAAAEAVAELYEKDTPAEEFRAARDRSLRAHDRFVRAAASHLR</sequence>
<evidence type="ECO:0000313" key="1">
    <source>
        <dbReference type="EMBL" id="MBU7598431.1"/>
    </source>
</evidence>
<dbReference type="Proteomes" id="UP000694501">
    <property type="component" value="Unassembled WGS sequence"/>
</dbReference>
<evidence type="ECO:0000313" key="2">
    <source>
        <dbReference type="Proteomes" id="UP000694501"/>
    </source>
</evidence>
<name>A0A949N8D5_9ACTN</name>